<dbReference type="HOGENOM" id="CLU_001370_0_2_0"/>
<sequence>MENFIRIRGARQHNLRGVDADIPKNSLTVITGPSGSGKSSLAFDTLYAEGQRRYVESLSAYARQFLGMQDKPDVEEITGLSPAISIEQKGTGHNPRSTVGTVTEVYDYLRLLFSRAGQPYCPSCQVPVERHSVDQMVDLVFLRFGGDRVQVYAPMVRGKKGEFRNLFDSLRSQGFSRVRVDGELLWLEEEISLDKRRRHLIHVLVDRFTLSEDNRSRLFEAIEAALRLSGGFVLFEASEQSLELTENHVCPRCGESVPELDPALFSFNSPKGACPKCSGLGSHEFFSEHLAIVPDLGVFQGAILPWRNGHYMLAKLERLAKAMRMDLSSPYGQLPREVKEVILHGSSTRLSLPFGGEGDEYLGRYEGLIPWLERRWERTESDSVREELARYREEAPCPSCGGKRLRREALAVRLGGYTIDALAEMPVDRLITAFQGMDIDPSRMSIIKVALEEVRKRLSFLSNVGAGYLSLSRRADTLSGGETQRIRLATQIGSSLTGVMYVLDEPTIGLHPRDTSRLLDSLKAIRDLGNTVIMVEHDRETMEAADYLMELGPGAGELGGTVVAMDYKDQFIKGDSSTARYLRGEEDGVVLPPGGRRVPQGAILVRGCRENNLKGVDVELPLRVMGAITGVSGSGKSTFLYEILYKGLKGLLDRSFRLRPGDFDSMEGYQGIRNVILVDQSPIGRTPRSNPATYTGVFSAIREFFASLPEAKLRGYEMGRFSFNVKGGRCEACKGEGVIRVPMLFLPDSYVTCQVCGGRRYNRETLEVRYKGLSIADVLDLSVQEALELFKDIPKIAGRLSTLEEAGLGYIKLGQPATTLSGGEAQRVKLAEELGKRFRGHTLYLLDEPTTGLYYKDVKKLLTLLHRLVDQGNTVWIIEHNLEVLASADYLVDLGPEGGDGGGDVVVTGTPEEVASSGRGYTAGFLADMLIRRREDL</sequence>
<dbReference type="FunFam" id="1.20.1580.10:FF:000002">
    <property type="entry name" value="UvrABC system protein A"/>
    <property type="match status" value="1"/>
</dbReference>
<keyword evidence="2" id="KW-0963">Cytoplasm</keyword>
<dbReference type="Pfam" id="PF17760">
    <property type="entry name" value="UvrA_inter"/>
    <property type="match status" value="1"/>
</dbReference>
<evidence type="ECO:0000259" key="17">
    <source>
        <dbReference type="PROSITE" id="PS50893"/>
    </source>
</evidence>
<dbReference type="PATRIC" id="fig|525903.6.peg.851"/>
<dbReference type="NCBIfam" id="NF001503">
    <property type="entry name" value="PRK00349.1"/>
    <property type="match status" value="1"/>
</dbReference>
<dbReference type="Pfam" id="PF17755">
    <property type="entry name" value="UvrA_DNA-bind"/>
    <property type="match status" value="1"/>
</dbReference>
<dbReference type="EnsemblBacteria" id="ACZ19083">
    <property type="protein sequence ID" value="ACZ19083"/>
    <property type="gene ID" value="Taci_0850"/>
</dbReference>
<dbReference type="STRING" id="525903.Taci_0850"/>
<evidence type="ECO:0000313" key="18">
    <source>
        <dbReference type="EMBL" id="ACZ19083.1"/>
    </source>
</evidence>
<dbReference type="eggNOG" id="COG0178">
    <property type="taxonomic scope" value="Bacteria"/>
</dbReference>
<comment type="similarity">
    <text evidence="14">Belongs to the ABC transporter superfamily. UvrA family.</text>
</comment>
<evidence type="ECO:0000256" key="9">
    <source>
        <dbReference type="ARBA" id="ARBA00022833"/>
    </source>
</evidence>
<dbReference type="Gene3D" id="3.30.190.20">
    <property type="match status" value="1"/>
</dbReference>
<evidence type="ECO:0000256" key="5">
    <source>
        <dbReference type="ARBA" id="ARBA00022741"/>
    </source>
</evidence>
<dbReference type="Gene3D" id="1.20.1580.10">
    <property type="entry name" value="ABC transporter ATPase like domain"/>
    <property type="match status" value="3"/>
</dbReference>
<dbReference type="InterPro" id="IPR017871">
    <property type="entry name" value="ABC_transporter-like_CS"/>
</dbReference>
<keyword evidence="19" id="KW-1185">Reference proteome</keyword>
<accession>D1B9Y0</accession>
<keyword evidence="5" id="KW-0547">Nucleotide-binding</keyword>
<comment type="subcellular location">
    <subcellularLocation>
        <location evidence="1">Cytoplasm</location>
    </subcellularLocation>
</comment>
<dbReference type="OrthoDB" id="9809851at2"/>
<dbReference type="Proteomes" id="UP000002030">
    <property type="component" value="Chromosome"/>
</dbReference>
<evidence type="ECO:0000256" key="2">
    <source>
        <dbReference type="ARBA" id="ARBA00022490"/>
    </source>
</evidence>
<dbReference type="EMBL" id="CP001818">
    <property type="protein sequence ID" value="ACZ19083.1"/>
    <property type="molecule type" value="Genomic_DNA"/>
</dbReference>
<dbReference type="NCBIfam" id="TIGR00630">
    <property type="entry name" value="uvra"/>
    <property type="match status" value="1"/>
</dbReference>
<dbReference type="SUPFAM" id="SSF52540">
    <property type="entry name" value="P-loop containing nucleoside triphosphate hydrolases"/>
    <property type="match status" value="2"/>
</dbReference>
<keyword evidence="10" id="KW-0067">ATP-binding</keyword>
<dbReference type="GO" id="GO:0005737">
    <property type="term" value="C:cytoplasm"/>
    <property type="evidence" value="ECO:0007669"/>
    <property type="project" value="UniProtKB-SubCell"/>
</dbReference>
<evidence type="ECO:0000256" key="7">
    <source>
        <dbReference type="ARBA" id="ARBA00022769"/>
    </source>
</evidence>
<keyword evidence="12" id="KW-0238">DNA-binding</keyword>
<keyword evidence="13" id="KW-0234">DNA repair</keyword>
<keyword evidence="8" id="KW-0863">Zinc-finger</keyword>
<name>D1B9Y0_THEAS</name>
<dbReference type="GO" id="GO:0008270">
    <property type="term" value="F:zinc ion binding"/>
    <property type="evidence" value="ECO:0007669"/>
    <property type="project" value="UniProtKB-KW"/>
</dbReference>
<dbReference type="Gene3D" id="3.40.50.300">
    <property type="entry name" value="P-loop containing nucleotide triphosphate hydrolases"/>
    <property type="match status" value="3"/>
</dbReference>
<evidence type="ECO:0000256" key="14">
    <source>
        <dbReference type="ARBA" id="ARBA00038000"/>
    </source>
</evidence>
<evidence type="ECO:0000313" key="19">
    <source>
        <dbReference type="Proteomes" id="UP000002030"/>
    </source>
</evidence>
<evidence type="ECO:0000256" key="1">
    <source>
        <dbReference type="ARBA" id="ARBA00004496"/>
    </source>
</evidence>
<dbReference type="InterPro" id="IPR041102">
    <property type="entry name" value="UvrA_inter"/>
</dbReference>
<gene>
    <name evidence="18" type="ordered locus">Taci_0850</name>
</gene>
<dbReference type="GO" id="GO:0016887">
    <property type="term" value="F:ATP hydrolysis activity"/>
    <property type="evidence" value="ECO:0007669"/>
    <property type="project" value="InterPro"/>
</dbReference>
<dbReference type="Gene3D" id="1.10.8.280">
    <property type="entry name" value="ABC transporter ATPase domain-like"/>
    <property type="match status" value="1"/>
</dbReference>
<dbReference type="CDD" id="cd03271">
    <property type="entry name" value="ABC_UvrA_II"/>
    <property type="match status" value="1"/>
</dbReference>
<keyword evidence="6" id="KW-0227">DNA damage</keyword>
<dbReference type="AlphaFoldDB" id="D1B9Y0"/>
<dbReference type="KEGG" id="tai:Taci_0850"/>
<evidence type="ECO:0000256" key="6">
    <source>
        <dbReference type="ARBA" id="ARBA00022763"/>
    </source>
</evidence>
<evidence type="ECO:0000256" key="16">
    <source>
        <dbReference type="ARBA" id="ARBA00042156"/>
    </source>
</evidence>
<proteinExistence type="inferred from homology"/>
<evidence type="ECO:0000256" key="12">
    <source>
        <dbReference type="ARBA" id="ARBA00023125"/>
    </source>
</evidence>
<dbReference type="GO" id="GO:0006289">
    <property type="term" value="P:nucleotide-excision repair"/>
    <property type="evidence" value="ECO:0007669"/>
    <property type="project" value="InterPro"/>
</dbReference>
<dbReference type="GO" id="GO:0005524">
    <property type="term" value="F:ATP binding"/>
    <property type="evidence" value="ECO:0007669"/>
    <property type="project" value="UniProtKB-KW"/>
</dbReference>
<evidence type="ECO:0000256" key="10">
    <source>
        <dbReference type="ARBA" id="ARBA00022840"/>
    </source>
</evidence>
<dbReference type="InterPro" id="IPR004602">
    <property type="entry name" value="UvrA"/>
</dbReference>
<dbReference type="InterPro" id="IPR003439">
    <property type="entry name" value="ABC_transporter-like_ATP-bd"/>
</dbReference>
<dbReference type="PANTHER" id="PTHR43152">
    <property type="entry name" value="UVRABC SYSTEM PROTEIN A"/>
    <property type="match status" value="1"/>
</dbReference>
<evidence type="ECO:0000256" key="13">
    <source>
        <dbReference type="ARBA" id="ARBA00023204"/>
    </source>
</evidence>
<evidence type="ECO:0000256" key="15">
    <source>
        <dbReference type="ARBA" id="ARBA00039316"/>
    </source>
</evidence>
<dbReference type="GO" id="GO:0003677">
    <property type="term" value="F:DNA binding"/>
    <property type="evidence" value="ECO:0007669"/>
    <property type="project" value="UniProtKB-KW"/>
</dbReference>
<dbReference type="PANTHER" id="PTHR43152:SF1">
    <property type="entry name" value="UVRA PROTEIN"/>
    <property type="match status" value="1"/>
</dbReference>
<reference evidence="18 19" key="1">
    <citation type="journal article" date="2009" name="Stand. Genomic Sci.">
        <title>Complete genome sequence of Thermanaerovibrio acidaminovorans type strain (Su883).</title>
        <authorList>
            <person name="Chovatia M."/>
            <person name="Sikorski J."/>
            <person name="Schroder M."/>
            <person name="Lapidus A."/>
            <person name="Nolan M."/>
            <person name="Tice H."/>
            <person name="Glavina Del Rio T."/>
            <person name="Copeland A."/>
            <person name="Cheng J.F."/>
            <person name="Lucas S."/>
            <person name="Chen F."/>
            <person name="Bruce D."/>
            <person name="Goodwin L."/>
            <person name="Pitluck S."/>
            <person name="Ivanova N."/>
            <person name="Mavromatis K."/>
            <person name="Ovchinnikova G."/>
            <person name="Pati A."/>
            <person name="Chen A."/>
            <person name="Palaniappan K."/>
            <person name="Land M."/>
            <person name="Hauser L."/>
            <person name="Chang Y.J."/>
            <person name="Jeffries C.D."/>
            <person name="Chain P."/>
            <person name="Saunders E."/>
            <person name="Detter J.C."/>
            <person name="Brettin T."/>
            <person name="Rohde M."/>
            <person name="Goker M."/>
            <person name="Spring S."/>
            <person name="Bristow J."/>
            <person name="Markowitz V."/>
            <person name="Hugenholtz P."/>
            <person name="Kyrpides N.C."/>
            <person name="Klenk H.P."/>
            <person name="Eisen J.A."/>
        </authorList>
    </citation>
    <scope>NUCLEOTIDE SEQUENCE [LARGE SCALE GENOMIC DNA]</scope>
    <source>
        <strain evidence="19">ATCC 49978 / DSM 6589 / Su883</strain>
    </source>
</reference>
<feature type="domain" description="ABC transporter" evidence="17">
    <location>
        <begin position="598"/>
        <end position="927"/>
    </location>
</feature>
<keyword evidence="11" id="KW-0267">Excision nuclease</keyword>
<keyword evidence="9" id="KW-0862">Zinc</keyword>
<evidence type="ECO:0000256" key="8">
    <source>
        <dbReference type="ARBA" id="ARBA00022771"/>
    </source>
</evidence>
<evidence type="ECO:0000256" key="4">
    <source>
        <dbReference type="ARBA" id="ARBA00022737"/>
    </source>
</evidence>
<keyword evidence="7" id="KW-0228">DNA excision</keyword>
<dbReference type="GO" id="GO:0004518">
    <property type="term" value="F:nuclease activity"/>
    <property type="evidence" value="ECO:0007669"/>
    <property type="project" value="UniProtKB-KW"/>
</dbReference>
<dbReference type="PROSITE" id="PS50893">
    <property type="entry name" value="ABC_TRANSPORTER_2"/>
    <property type="match status" value="1"/>
</dbReference>
<dbReference type="InterPro" id="IPR027417">
    <property type="entry name" value="P-loop_NTPase"/>
</dbReference>
<dbReference type="PROSITE" id="PS00211">
    <property type="entry name" value="ABC_TRANSPORTER_1"/>
    <property type="match status" value="1"/>
</dbReference>
<dbReference type="InterPro" id="IPR041552">
    <property type="entry name" value="UvrA_DNA-bd"/>
</dbReference>
<protein>
    <recommendedName>
        <fullName evidence="15">UvrABC system protein A</fullName>
    </recommendedName>
    <alternativeName>
        <fullName evidence="16">Excinuclease ABC subunit A</fullName>
    </alternativeName>
</protein>
<dbReference type="RefSeq" id="WP_012869598.1">
    <property type="nucleotide sequence ID" value="NC_013522.1"/>
</dbReference>
<organism evidence="18 19">
    <name type="scientific">Thermanaerovibrio acidaminovorans (strain ATCC 49978 / DSM 6589 / Su883)</name>
    <name type="common">Selenomonas acidaminovorans</name>
    <dbReference type="NCBI Taxonomy" id="525903"/>
    <lineage>
        <taxon>Bacteria</taxon>
        <taxon>Thermotogati</taxon>
        <taxon>Synergistota</taxon>
        <taxon>Synergistia</taxon>
        <taxon>Synergistales</taxon>
        <taxon>Synergistaceae</taxon>
        <taxon>Thermanaerovibrio</taxon>
    </lineage>
</organism>
<evidence type="ECO:0000256" key="11">
    <source>
        <dbReference type="ARBA" id="ARBA00022881"/>
    </source>
</evidence>
<evidence type="ECO:0000256" key="3">
    <source>
        <dbReference type="ARBA" id="ARBA00022723"/>
    </source>
</evidence>
<dbReference type="GO" id="GO:0009380">
    <property type="term" value="C:excinuclease repair complex"/>
    <property type="evidence" value="ECO:0007669"/>
    <property type="project" value="InterPro"/>
</dbReference>
<keyword evidence="4" id="KW-0677">Repeat</keyword>
<keyword evidence="3" id="KW-0479">Metal-binding</keyword>